<feature type="transmembrane region" description="Helical" evidence="3">
    <location>
        <begin position="54"/>
        <end position="72"/>
    </location>
</feature>
<feature type="transmembrane region" description="Helical" evidence="3">
    <location>
        <begin position="134"/>
        <end position="151"/>
    </location>
</feature>
<evidence type="ECO:0000256" key="2">
    <source>
        <dbReference type="ARBA" id="ARBA00034247"/>
    </source>
</evidence>
<dbReference type="SMART" id="SM00267">
    <property type="entry name" value="GGDEF"/>
    <property type="match status" value="1"/>
</dbReference>
<protein>
    <recommendedName>
        <fullName evidence="1">diguanylate cyclase</fullName>
        <ecNumber evidence="1">2.7.7.65</ecNumber>
    </recommendedName>
</protein>
<dbReference type="Gene3D" id="3.30.70.270">
    <property type="match status" value="1"/>
</dbReference>
<dbReference type="GO" id="GO:0043709">
    <property type="term" value="P:cell adhesion involved in single-species biofilm formation"/>
    <property type="evidence" value="ECO:0007669"/>
    <property type="project" value="TreeGrafter"/>
</dbReference>
<dbReference type="InterPro" id="IPR043128">
    <property type="entry name" value="Rev_trsase/Diguanyl_cyclase"/>
</dbReference>
<evidence type="ECO:0000313" key="6">
    <source>
        <dbReference type="Proteomes" id="UP000430120"/>
    </source>
</evidence>
<dbReference type="InterPro" id="IPR050469">
    <property type="entry name" value="Diguanylate_Cyclase"/>
</dbReference>
<dbReference type="InterPro" id="IPR029787">
    <property type="entry name" value="Nucleotide_cyclase"/>
</dbReference>
<comment type="catalytic activity">
    <reaction evidence="2">
        <text>2 GTP = 3',3'-c-di-GMP + 2 diphosphate</text>
        <dbReference type="Rhea" id="RHEA:24898"/>
        <dbReference type="ChEBI" id="CHEBI:33019"/>
        <dbReference type="ChEBI" id="CHEBI:37565"/>
        <dbReference type="ChEBI" id="CHEBI:58805"/>
        <dbReference type="EC" id="2.7.7.65"/>
    </reaction>
</comment>
<sequence>MTALIAPLTHALLGPTGPQRVRSSQALLVMCLYLAFALVLQVEVRLGLTSEGQGLPLTLFGLVGCLGFYGLIRSGVNLRMSEPSLTRPQMLYSMIAVAWAFAVSGAPRGATIVLMQVILMFGLFGLPPREGRRMAAMGFLMLAAVIAWRAWTLGDPDETRLDLIYLLYAGIVFTGVAIISVRLGHIRERLRDQAAELKLALARNQELATRDVLTGLTNRRAMLEQMAIAACEIERHGQPLALVLFDLDHFKQINDSRGHAAGDRVLQRFGEVAQGEIRAGDVLARWGGEEFLLLLPRTGLEEAWRCAERIRTRLVALRMEGGQPGQPLTFSAGVSSCRRMDQLDAAIEAADRAMYLAKATGRNRTELVAGPGLAELRQDAVA</sequence>
<proteinExistence type="predicted"/>
<feature type="transmembrane region" description="Helical" evidence="3">
    <location>
        <begin position="163"/>
        <end position="183"/>
    </location>
</feature>
<dbReference type="GO" id="GO:0052621">
    <property type="term" value="F:diguanylate cyclase activity"/>
    <property type="evidence" value="ECO:0007669"/>
    <property type="project" value="UniProtKB-EC"/>
</dbReference>
<keyword evidence="6" id="KW-1185">Reference proteome</keyword>
<keyword evidence="3" id="KW-0472">Membrane</keyword>
<dbReference type="OrthoDB" id="9813903at2"/>
<dbReference type="NCBIfam" id="TIGR00254">
    <property type="entry name" value="GGDEF"/>
    <property type="match status" value="1"/>
</dbReference>
<dbReference type="Pfam" id="PF00990">
    <property type="entry name" value="GGDEF"/>
    <property type="match status" value="1"/>
</dbReference>
<evidence type="ECO:0000256" key="3">
    <source>
        <dbReference type="SAM" id="Phobius"/>
    </source>
</evidence>
<dbReference type="Proteomes" id="UP000430120">
    <property type="component" value="Unassembled WGS sequence"/>
</dbReference>
<dbReference type="EC" id="2.7.7.65" evidence="1"/>
<dbReference type="PROSITE" id="PS50887">
    <property type="entry name" value="GGDEF"/>
    <property type="match status" value="1"/>
</dbReference>
<feature type="domain" description="GGDEF" evidence="4">
    <location>
        <begin position="238"/>
        <end position="370"/>
    </location>
</feature>
<dbReference type="InterPro" id="IPR000160">
    <property type="entry name" value="GGDEF_dom"/>
</dbReference>
<evidence type="ECO:0000259" key="4">
    <source>
        <dbReference type="PROSITE" id="PS50887"/>
    </source>
</evidence>
<reference evidence="5 6" key="1">
    <citation type="submission" date="2019-09" db="EMBL/GenBank/DDBJ databases">
        <title>Draft genome sequences of 48 bacterial type strains from the CCUG.</title>
        <authorList>
            <person name="Tunovic T."/>
            <person name="Pineiro-Iglesias B."/>
            <person name="Unosson C."/>
            <person name="Inganas E."/>
            <person name="Ohlen M."/>
            <person name="Cardew S."/>
            <person name="Jensie-Markopoulos S."/>
            <person name="Salva-Serra F."/>
            <person name="Jaen-Luchoro D."/>
            <person name="Karlsson R."/>
            <person name="Svensson-Stadler L."/>
            <person name="Chun J."/>
            <person name="Moore E."/>
        </authorList>
    </citation>
    <scope>NUCLEOTIDE SEQUENCE [LARGE SCALE GENOMIC DNA]</scope>
    <source>
        <strain evidence="5 6">CCUG 30977</strain>
    </source>
</reference>
<dbReference type="FunFam" id="3.30.70.270:FF:000001">
    <property type="entry name" value="Diguanylate cyclase domain protein"/>
    <property type="match status" value="1"/>
</dbReference>
<dbReference type="PANTHER" id="PTHR45138">
    <property type="entry name" value="REGULATORY COMPONENTS OF SENSORY TRANSDUCTION SYSTEM"/>
    <property type="match status" value="1"/>
</dbReference>
<dbReference type="RefSeq" id="WP_151124919.1">
    <property type="nucleotide sequence ID" value="NZ_CP088081.1"/>
</dbReference>
<dbReference type="GO" id="GO:0005886">
    <property type="term" value="C:plasma membrane"/>
    <property type="evidence" value="ECO:0007669"/>
    <property type="project" value="TreeGrafter"/>
</dbReference>
<evidence type="ECO:0000313" key="5">
    <source>
        <dbReference type="EMBL" id="KAB0579350.1"/>
    </source>
</evidence>
<dbReference type="AlphaFoldDB" id="A0A643FAH9"/>
<name>A0A643FAH9_IDEDE</name>
<comment type="caution">
    <text evidence="5">The sequence shown here is derived from an EMBL/GenBank/DDBJ whole genome shotgun (WGS) entry which is preliminary data.</text>
</comment>
<dbReference type="PANTHER" id="PTHR45138:SF9">
    <property type="entry name" value="DIGUANYLATE CYCLASE DGCM-RELATED"/>
    <property type="match status" value="1"/>
</dbReference>
<dbReference type="SUPFAM" id="SSF55073">
    <property type="entry name" value="Nucleotide cyclase"/>
    <property type="match status" value="1"/>
</dbReference>
<keyword evidence="3" id="KW-1133">Transmembrane helix</keyword>
<dbReference type="CDD" id="cd01949">
    <property type="entry name" value="GGDEF"/>
    <property type="match status" value="1"/>
</dbReference>
<gene>
    <name evidence="5" type="ORF">F7Q92_14955</name>
</gene>
<evidence type="ECO:0000256" key="1">
    <source>
        <dbReference type="ARBA" id="ARBA00012528"/>
    </source>
</evidence>
<accession>A0A643FAH9</accession>
<feature type="transmembrane region" description="Helical" evidence="3">
    <location>
        <begin position="26"/>
        <end position="42"/>
    </location>
</feature>
<dbReference type="GO" id="GO:1902201">
    <property type="term" value="P:negative regulation of bacterial-type flagellum-dependent cell motility"/>
    <property type="evidence" value="ECO:0007669"/>
    <property type="project" value="TreeGrafter"/>
</dbReference>
<organism evidence="5 6">
    <name type="scientific">Ideonella dechloratans</name>
    <dbReference type="NCBI Taxonomy" id="36863"/>
    <lineage>
        <taxon>Bacteria</taxon>
        <taxon>Pseudomonadati</taxon>
        <taxon>Pseudomonadota</taxon>
        <taxon>Betaproteobacteria</taxon>
        <taxon>Burkholderiales</taxon>
        <taxon>Sphaerotilaceae</taxon>
        <taxon>Ideonella</taxon>
    </lineage>
</organism>
<keyword evidence="3" id="KW-0812">Transmembrane</keyword>
<dbReference type="EMBL" id="VZPB01000038">
    <property type="protein sequence ID" value="KAB0579350.1"/>
    <property type="molecule type" value="Genomic_DNA"/>
</dbReference>